<dbReference type="AlphaFoldDB" id="A0AAD6YZQ5"/>
<keyword evidence="2" id="KW-1185">Reference proteome</keyword>
<proteinExistence type="predicted"/>
<reference evidence="1" key="1">
    <citation type="submission" date="2023-03" db="EMBL/GenBank/DDBJ databases">
        <title>Massive genome expansion in bonnet fungi (Mycena s.s.) driven by repeated elements and novel gene families across ecological guilds.</title>
        <authorList>
            <consortium name="Lawrence Berkeley National Laboratory"/>
            <person name="Harder C.B."/>
            <person name="Miyauchi S."/>
            <person name="Viragh M."/>
            <person name="Kuo A."/>
            <person name="Thoen E."/>
            <person name="Andreopoulos B."/>
            <person name="Lu D."/>
            <person name="Skrede I."/>
            <person name="Drula E."/>
            <person name="Henrissat B."/>
            <person name="Morin E."/>
            <person name="Kohler A."/>
            <person name="Barry K."/>
            <person name="LaButti K."/>
            <person name="Morin E."/>
            <person name="Salamov A."/>
            <person name="Lipzen A."/>
            <person name="Mereny Z."/>
            <person name="Hegedus B."/>
            <person name="Baldrian P."/>
            <person name="Stursova M."/>
            <person name="Weitz H."/>
            <person name="Taylor A."/>
            <person name="Grigoriev I.V."/>
            <person name="Nagy L.G."/>
            <person name="Martin F."/>
            <person name="Kauserud H."/>
        </authorList>
    </citation>
    <scope>NUCLEOTIDE SEQUENCE</scope>
    <source>
        <strain evidence="1">CBHHK002</strain>
    </source>
</reference>
<name>A0AAD6YZQ5_9AGAR</name>
<dbReference type="Proteomes" id="UP001218218">
    <property type="component" value="Unassembled WGS sequence"/>
</dbReference>
<protein>
    <recommendedName>
        <fullName evidence="3">F-box domain-containing protein</fullName>
    </recommendedName>
</protein>
<dbReference type="EMBL" id="JARIHO010000121">
    <property type="protein sequence ID" value="KAJ7302070.1"/>
    <property type="molecule type" value="Genomic_DNA"/>
</dbReference>
<organism evidence="1 2">
    <name type="scientific">Mycena albidolilacea</name>
    <dbReference type="NCBI Taxonomy" id="1033008"/>
    <lineage>
        <taxon>Eukaryota</taxon>
        <taxon>Fungi</taxon>
        <taxon>Dikarya</taxon>
        <taxon>Basidiomycota</taxon>
        <taxon>Agaricomycotina</taxon>
        <taxon>Agaricomycetes</taxon>
        <taxon>Agaricomycetidae</taxon>
        <taxon>Agaricales</taxon>
        <taxon>Marasmiineae</taxon>
        <taxon>Mycenaceae</taxon>
        <taxon>Mycena</taxon>
    </lineage>
</organism>
<gene>
    <name evidence="1" type="ORF">DFH08DRAFT_723533</name>
</gene>
<comment type="caution">
    <text evidence="1">The sequence shown here is derived from an EMBL/GenBank/DDBJ whole genome shotgun (WGS) entry which is preliminary data.</text>
</comment>
<evidence type="ECO:0000313" key="1">
    <source>
        <dbReference type="EMBL" id="KAJ7302070.1"/>
    </source>
</evidence>
<evidence type="ECO:0000313" key="2">
    <source>
        <dbReference type="Proteomes" id="UP001218218"/>
    </source>
</evidence>
<accession>A0AAD6YZQ5</accession>
<feature type="non-terminal residue" evidence="1">
    <location>
        <position position="98"/>
    </location>
</feature>
<evidence type="ECO:0008006" key="3">
    <source>
        <dbReference type="Google" id="ProtNLM"/>
    </source>
</evidence>
<sequence>MPSVEDELRARIVELDTEIRRQRDSEVLKDLECDRSLVRRQLNARIDPVARLPVEISSEIFIQSLPPFPQPGAIHIPMLLLNICNTWRDIALSTPSFW</sequence>